<dbReference type="GO" id="GO:0045814">
    <property type="term" value="P:negative regulation of gene expression, epigenetic"/>
    <property type="evidence" value="ECO:0007669"/>
    <property type="project" value="InterPro"/>
</dbReference>
<feature type="region of interest" description="Disordered" evidence="1">
    <location>
        <begin position="293"/>
        <end position="341"/>
    </location>
</feature>
<reference evidence="3" key="1">
    <citation type="submission" date="2025-08" db="UniProtKB">
        <authorList>
            <consortium name="RefSeq"/>
        </authorList>
    </citation>
    <scope>IDENTIFICATION</scope>
</reference>
<feature type="region of interest" description="Disordered" evidence="1">
    <location>
        <begin position="358"/>
        <end position="381"/>
    </location>
</feature>
<dbReference type="GeneID" id="106550733"/>
<dbReference type="Proteomes" id="UP000504617">
    <property type="component" value="Unplaced"/>
</dbReference>
<dbReference type="KEGG" id="tsr:106550733"/>
<organism evidence="2 3">
    <name type="scientific">Thamnophis sirtalis</name>
    <dbReference type="NCBI Taxonomy" id="35019"/>
    <lineage>
        <taxon>Eukaryota</taxon>
        <taxon>Metazoa</taxon>
        <taxon>Chordata</taxon>
        <taxon>Craniata</taxon>
        <taxon>Vertebrata</taxon>
        <taxon>Euteleostomi</taxon>
        <taxon>Lepidosauria</taxon>
        <taxon>Squamata</taxon>
        <taxon>Bifurcata</taxon>
        <taxon>Unidentata</taxon>
        <taxon>Episquamata</taxon>
        <taxon>Toxicofera</taxon>
        <taxon>Serpentes</taxon>
        <taxon>Colubroidea</taxon>
        <taxon>Colubridae</taxon>
        <taxon>Natricinae</taxon>
        <taxon>Thamnophis</taxon>
    </lineage>
</organism>
<dbReference type="PANTHER" id="PTHR16207">
    <property type="entry name" value="SET DOMAIN-CONTAINING PROTEIN"/>
    <property type="match status" value="1"/>
</dbReference>
<dbReference type="InterPro" id="IPR046432">
    <property type="entry name" value="TASOR"/>
</dbReference>
<evidence type="ECO:0000313" key="2">
    <source>
        <dbReference type="Proteomes" id="UP000504617"/>
    </source>
</evidence>
<dbReference type="AlphaFoldDB" id="A0A6I9YJK1"/>
<dbReference type="OrthoDB" id="5960959at2759"/>
<evidence type="ECO:0000256" key="1">
    <source>
        <dbReference type="SAM" id="MobiDB-lite"/>
    </source>
</evidence>
<proteinExistence type="predicted"/>
<sequence length="422" mass="46600">MLPLGCKSLAEHEIEVLYRAWEGQLFIQNQRVCDIVLRSPSQASIPAQLPAKLEFKYIVRVSELRKKLPEAAFKKNSYSNDEVCCQQLLFRLYQVEILDESELKDQLIGSMKDKNLALVKYLNDRGILLFLTSSALAKEKDAEANDLGSLQALFLFPSPGPRHLTATDWKGEEGKSESPQELPLILPLLRRALAGAANNPNPKQSPSSALVKLHIQEFADLDPCSALNCDNTAGPPLTCKLSSETPKGAPVDDTCSPSSFSNLAFYLSDPGSYTLEMACLKGRSQLSDGCAGLSGPDKAAGTGKGPFEGHGPRRDAASKSSPSGERSLQWTKRKSSRILGASSKKKWSPLKMYCILESSKKKTKEKRKKKKKKKKKLPKEVMVLNIPLVKDPGSPADPKRPTLKLKNILNPLRRKRGECRFK</sequence>
<dbReference type="PANTHER" id="PTHR16207:SF10">
    <property type="entry name" value="PROTEIN TASOR 2"/>
    <property type="match status" value="1"/>
</dbReference>
<feature type="compositionally biased region" description="Basic residues" evidence="1">
    <location>
        <begin position="361"/>
        <end position="377"/>
    </location>
</feature>
<evidence type="ECO:0000313" key="3">
    <source>
        <dbReference type="RefSeq" id="XP_013924164.1"/>
    </source>
</evidence>
<dbReference type="RefSeq" id="XP_013924164.1">
    <property type="nucleotide sequence ID" value="XM_014068689.1"/>
</dbReference>
<gene>
    <name evidence="3" type="primary">LOC106550733</name>
</gene>
<keyword evidence="2" id="KW-1185">Reference proteome</keyword>
<feature type="compositionally biased region" description="Polar residues" evidence="1">
    <location>
        <begin position="318"/>
        <end position="330"/>
    </location>
</feature>
<name>A0A6I9YJK1_9SAUR</name>
<protein>
    <submittedName>
        <fullName evidence="3">Protein FAM208B-like</fullName>
    </submittedName>
</protein>
<accession>A0A6I9YJK1</accession>
<dbReference type="GO" id="GO:0005654">
    <property type="term" value="C:nucleoplasm"/>
    <property type="evidence" value="ECO:0007669"/>
    <property type="project" value="TreeGrafter"/>
</dbReference>